<dbReference type="Proteomes" id="UP000663444">
    <property type="component" value="Chromosome"/>
</dbReference>
<name>A0A974SSE1_9RHOO</name>
<keyword evidence="3" id="KW-1185">Reference proteome</keyword>
<gene>
    <name evidence="2" type="ORF">IWH25_09525</name>
</gene>
<dbReference type="EMBL" id="CP064781">
    <property type="protein sequence ID" value="QRJ65534.1"/>
    <property type="molecule type" value="Genomic_DNA"/>
</dbReference>
<proteinExistence type="predicted"/>
<dbReference type="Pfam" id="PF05170">
    <property type="entry name" value="AsmA"/>
    <property type="match status" value="1"/>
</dbReference>
<reference evidence="2" key="1">
    <citation type="submission" date="2020-11" db="EMBL/GenBank/DDBJ databases">
        <title>Azospira restricta DSM 18626 genome sequence.</title>
        <authorList>
            <person name="Moe W.M."/>
        </authorList>
    </citation>
    <scope>NUCLEOTIDE SEQUENCE</scope>
    <source>
        <strain evidence="2">DSM 18626</strain>
    </source>
</reference>
<dbReference type="InterPro" id="IPR007844">
    <property type="entry name" value="AsmA"/>
</dbReference>
<sequence length="653" mass="69569">MTRRRWLFWSLPLLHVAALAASEAGGWFFLRAPAEAVLSAQLGREVRIAAPFRLHFRRTLHVDAGGLWVAAPAGFSVPHLIDADGLTLRLRYRDLLALREPSAPLRVAALGARRFDLRLVRLADGRASWQFAAESTRPPPTVERLGVQQGGIVLRDPLLAVDLDSTLAPRDNASPAVVAEISGRLRERPLRARVTLPDGPPRVPTEKAGEPIAVEGQADYAGLHLDFAGTLVADALRGTVAVRGPSLSLLGRLFDTTLPTTAPFRLQGSVARDFGESPQWRITVASARVGRSDLAGEFTYDAAASPPRLDGTLTGRNFVLADLAPAFGTRDADGAVVRPAGGRTLPDRPLDLPSLTRLDAGIAIDLRQVDLGAAFRQPIAPLRARLTLAGGRLTLADIDARSARGRLSGTLAVDASQPRPQWRADLGWDGVRLDRWLKAAQAADDDIRRRGDEAPPPWFTGTLHGRTRLVGHGRSSAELLASLDGRASLSVRDGSLSHLLLEGLGLDVAQGLGLLLRGDDRQPVQCAVIDLEAKRGRVTPRVAVIATPVTVVMVDGSIDFARERLDLRVAAKPQNVSPLTLRSPFHVRGSFADPELAPATAPIAARAAGALGLALLNPLAAILPFIDPGERDPAACSQALAGQVAQAAPTPRP</sequence>
<dbReference type="GO" id="GO:0005886">
    <property type="term" value="C:plasma membrane"/>
    <property type="evidence" value="ECO:0007669"/>
    <property type="project" value="TreeGrafter"/>
</dbReference>
<dbReference type="KEGG" id="ares:IWH25_09525"/>
<organism evidence="2 3">
    <name type="scientific">Azospira restricta</name>
    <dbReference type="NCBI Taxonomy" id="404405"/>
    <lineage>
        <taxon>Bacteria</taxon>
        <taxon>Pseudomonadati</taxon>
        <taxon>Pseudomonadota</taxon>
        <taxon>Betaproteobacteria</taxon>
        <taxon>Rhodocyclales</taxon>
        <taxon>Rhodocyclaceae</taxon>
        <taxon>Azospira</taxon>
    </lineage>
</organism>
<protein>
    <submittedName>
        <fullName evidence="2">AsmA family protein</fullName>
    </submittedName>
</protein>
<dbReference type="AlphaFoldDB" id="A0A974SSE1"/>
<evidence type="ECO:0000259" key="1">
    <source>
        <dbReference type="Pfam" id="PF05170"/>
    </source>
</evidence>
<evidence type="ECO:0000313" key="2">
    <source>
        <dbReference type="EMBL" id="QRJ65534.1"/>
    </source>
</evidence>
<dbReference type="RefSeq" id="WP_203389064.1">
    <property type="nucleotide sequence ID" value="NZ_CP064781.1"/>
</dbReference>
<evidence type="ECO:0000313" key="3">
    <source>
        <dbReference type="Proteomes" id="UP000663444"/>
    </source>
</evidence>
<feature type="domain" description="AsmA" evidence="1">
    <location>
        <begin position="287"/>
        <end position="541"/>
    </location>
</feature>
<dbReference type="PANTHER" id="PTHR30441">
    <property type="entry name" value="DUF748 DOMAIN-CONTAINING PROTEIN"/>
    <property type="match status" value="1"/>
</dbReference>
<dbReference type="PANTHER" id="PTHR30441:SF4">
    <property type="entry name" value="PROTEIN ASMA"/>
    <property type="match status" value="1"/>
</dbReference>
<dbReference type="InterPro" id="IPR052894">
    <property type="entry name" value="AsmA-related"/>
</dbReference>
<accession>A0A974SSE1</accession>
<dbReference type="GO" id="GO:0090313">
    <property type="term" value="P:regulation of protein targeting to membrane"/>
    <property type="evidence" value="ECO:0007669"/>
    <property type="project" value="TreeGrafter"/>
</dbReference>